<dbReference type="AlphaFoldDB" id="A0A1H3X0Q5"/>
<evidence type="ECO:0000256" key="1">
    <source>
        <dbReference type="SAM" id="Phobius"/>
    </source>
</evidence>
<proteinExistence type="predicted"/>
<evidence type="ECO:0000313" key="2">
    <source>
        <dbReference type="EMBL" id="SDZ92810.1"/>
    </source>
</evidence>
<keyword evidence="1" id="KW-0472">Membrane</keyword>
<dbReference type="InterPro" id="IPR010001">
    <property type="entry name" value="BofA"/>
</dbReference>
<feature type="transmembrane region" description="Helical" evidence="1">
    <location>
        <begin position="37"/>
        <end position="56"/>
    </location>
</feature>
<dbReference type="STRING" id="571932.SAMN05421743_1022"/>
<sequence>MDPVIVIGGLVLAIILILVLGAPIKPMKWVGLASMKLLIGVLLLFFANVFGASIGLHIPINLFTAVITGLLGVPGLLSLTALQLWVL</sequence>
<dbReference type="Proteomes" id="UP000198584">
    <property type="component" value="Unassembled WGS sequence"/>
</dbReference>
<keyword evidence="3" id="KW-1185">Reference proteome</keyword>
<feature type="transmembrane region" description="Helical" evidence="1">
    <location>
        <begin position="62"/>
        <end position="86"/>
    </location>
</feature>
<protein>
    <submittedName>
        <fullName evidence="2">Inhibitor of the pro-sigma K processing machinery</fullName>
    </submittedName>
</protein>
<dbReference type="EMBL" id="FNQR01000002">
    <property type="protein sequence ID" value="SDZ92810.1"/>
    <property type="molecule type" value="Genomic_DNA"/>
</dbReference>
<dbReference type="NCBIfam" id="TIGR02862">
    <property type="entry name" value="spore_BofA"/>
    <property type="match status" value="1"/>
</dbReference>
<dbReference type="OrthoDB" id="2692225at2"/>
<reference evidence="2 3" key="1">
    <citation type="submission" date="2016-10" db="EMBL/GenBank/DDBJ databases">
        <authorList>
            <person name="de Groot N.N."/>
        </authorList>
    </citation>
    <scope>NUCLEOTIDE SEQUENCE [LARGE SCALE GENOMIC DNA]</scope>
    <source>
        <strain evidence="2 3">CCM7597</strain>
    </source>
</reference>
<accession>A0A1H3X0Q5</accession>
<dbReference type="Pfam" id="PF07441">
    <property type="entry name" value="BofA"/>
    <property type="match status" value="1"/>
</dbReference>
<organism evidence="2 3">
    <name type="scientific">Thalassobacillus cyri</name>
    <dbReference type="NCBI Taxonomy" id="571932"/>
    <lineage>
        <taxon>Bacteria</taxon>
        <taxon>Bacillati</taxon>
        <taxon>Bacillota</taxon>
        <taxon>Bacilli</taxon>
        <taxon>Bacillales</taxon>
        <taxon>Bacillaceae</taxon>
        <taxon>Thalassobacillus</taxon>
    </lineage>
</organism>
<keyword evidence="1" id="KW-0812">Transmembrane</keyword>
<evidence type="ECO:0000313" key="3">
    <source>
        <dbReference type="Proteomes" id="UP000198584"/>
    </source>
</evidence>
<feature type="transmembrane region" description="Helical" evidence="1">
    <location>
        <begin position="6"/>
        <end position="25"/>
    </location>
</feature>
<name>A0A1H3X0Q5_9BACI</name>
<gene>
    <name evidence="2" type="ORF">SAMN05421743_1022</name>
</gene>
<keyword evidence="1" id="KW-1133">Transmembrane helix</keyword>